<evidence type="ECO:0000259" key="1">
    <source>
        <dbReference type="Pfam" id="PF14343"/>
    </source>
</evidence>
<comment type="caution">
    <text evidence="2">The sequence shown here is derived from an EMBL/GenBank/DDBJ whole genome shotgun (WGS) entry which is preliminary data.</text>
</comment>
<feature type="domain" description="PrcB C-terminal" evidence="1">
    <location>
        <begin position="75"/>
        <end position="131"/>
    </location>
</feature>
<accession>A0A2U1K5N1</accession>
<dbReference type="Pfam" id="PF14343">
    <property type="entry name" value="PrcB_C"/>
    <property type="match status" value="1"/>
</dbReference>
<dbReference type="RefSeq" id="WP_116553612.1">
    <property type="nucleotide sequence ID" value="NZ_QCZG01000005.1"/>
</dbReference>
<gene>
    <name evidence="2" type="ORF">DCC39_04080</name>
</gene>
<proteinExistence type="predicted"/>
<keyword evidence="3" id="KW-1185">Reference proteome</keyword>
<sequence length="156" mass="17753">MLKTLLKIGGGLLLFLLLFGCTKDPAKSIEGTEKIADIPFERVQLEDTPKDVQETINYKNREKATYVLPSDNDYYIVVSRGEQPTGGYDVEITSVEDWGDSVHVFYKFKDPADDELVTQAITFPLDIVKIERTDKTVLFKLIEHENKRNKGIDINL</sequence>
<dbReference type="Proteomes" id="UP000245998">
    <property type="component" value="Unassembled WGS sequence"/>
</dbReference>
<dbReference type="PROSITE" id="PS51257">
    <property type="entry name" value="PROKAR_LIPOPROTEIN"/>
    <property type="match status" value="1"/>
</dbReference>
<dbReference type="OrthoDB" id="2476445at2"/>
<dbReference type="AlphaFoldDB" id="A0A2U1K5N1"/>
<reference evidence="2 3" key="1">
    <citation type="submission" date="2018-04" db="EMBL/GenBank/DDBJ databases">
        <title>Camelliibacillus theae gen. nov., sp. nov., isolated from Pu'er tea.</title>
        <authorList>
            <person name="Niu L."/>
        </authorList>
    </citation>
    <scope>NUCLEOTIDE SEQUENCE [LARGE SCALE GENOMIC DNA]</scope>
    <source>
        <strain evidence="2 3">T8</strain>
    </source>
</reference>
<evidence type="ECO:0000313" key="2">
    <source>
        <dbReference type="EMBL" id="PWA12831.1"/>
    </source>
</evidence>
<organism evidence="2 3">
    <name type="scientific">Pueribacillus theae</name>
    <dbReference type="NCBI Taxonomy" id="2171751"/>
    <lineage>
        <taxon>Bacteria</taxon>
        <taxon>Bacillati</taxon>
        <taxon>Bacillota</taxon>
        <taxon>Bacilli</taxon>
        <taxon>Bacillales</taxon>
        <taxon>Bacillaceae</taxon>
        <taxon>Pueribacillus</taxon>
    </lineage>
</organism>
<protein>
    <recommendedName>
        <fullName evidence="1">PrcB C-terminal domain-containing protein</fullName>
    </recommendedName>
</protein>
<name>A0A2U1K5N1_9BACI</name>
<dbReference type="InterPro" id="IPR025748">
    <property type="entry name" value="PrcB_C_dom"/>
</dbReference>
<evidence type="ECO:0000313" key="3">
    <source>
        <dbReference type="Proteomes" id="UP000245998"/>
    </source>
</evidence>
<dbReference type="EMBL" id="QCZG01000005">
    <property type="protein sequence ID" value="PWA12831.1"/>
    <property type="molecule type" value="Genomic_DNA"/>
</dbReference>